<dbReference type="Proteomes" id="UP000055590">
    <property type="component" value="Chromosome"/>
</dbReference>
<evidence type="ECO:0000313" key="2">
    <source>
        <dbReference type="Proteomes" id="UP000055590"/>
    </source>
</evidence>
<name>A0A0K1PCM0_9BACT</name>
<dbReference type="KEGG" id="vin:AKJ08_1647"/>
<proteinExistence type="predicted"/>
<dbReference type="NCBIfam" id="TIGR04552">
    <property type="entry name" value="TIGR04552 family protein"/>
    <property type="match status" value="1"/>
</dbReference>
<dbReference type="InterPro" id="IPR030824">
    <property type="entry name" value="CHP04562"/>
</dbReference>
<organism evidence="1 2">
    <name type="scientific">Vulgatibacter incomptus</name>
    <dbReference type="NCBI Taxonomy" id="1391653"/>
    <lineage>
        <taxon>Bacteria</taxon>
        <taxon>Pseudomonadati</taxon>
        <taxon>Myxococcota</taxon>
        <taxon>Myxococcia</taxon>
        <taxon>Myxococcales</taxon>
        <taxon>Cystobacterineae</taxon>
        <taxon>Vulgatibacteraceae</taxon>
        <taxon>Vulgatibacter</taxon>
    </lineage>
</organism>
<dbReference type="AlphaFoldDB" id="A0A0K1PCM0"/>
<evidence type="ECO:0000313" key="1">
    <source>
        <dbReference type="EMBL" id="AKU91260.1"/>
    </source>
</evidence>
<dbReference type="RefSeq" id="WP_240475467.1">
    <property type="nucleotide sequence ID" value="NZ_CP012332.1"/>
</dbReference>
<evidence type="ECO:0008006" key="3">
    <source>
        <dbReference type="Google" id="ProtNLM"/>
    </source>
</evidence>
<dbReference type="NCBIfam" id="TIGR04562">
    <property type="entry name" value="TIGR04552 family protein"/>
    <property type="match status" value="1"/>
</dbReference>
<dbReference type="PATRIC" id="fig|1391653.3.peg.1729"/>
<accession>A0A0K1PCM0</accession>
<sequence length="386" mass="44256">MAIQVQHVSASMQGLLPVDRFGVRELEEIRLILRGGSVIDWRRLSFRDRDEVDGFIRLCLFRPEHPADEARLREILAEAVDYLRRVFRYRVTDVVAHPRELHDLFLIASGVGEHRKWRRIACIVLKVMHTIFHTDSREMLFRTPISSSEFAALIDRRVQAVAIQLKEAGAPLVDFVGSVKTRESMITKLLAKRESVAAQIFDKVRYRIVTRTEADILPVLHFLTTHLFPFSFVVPAQSQNNLVSFHQLLEETPSLAEHAAQLQSHLETEEVYDRRKGMNEFSGKDYRVINFVADVPVRLDEHLCMIEGARRIPRPEIAFAPVEFQLVDEETARLNEEGASSHDRYKRRQRVRVLRRLSKGLVVPKRNGASGAKIAQNGDTVPDSEA</sequence>
<protein>
    <recommendedName>
        <fullName evidence="3">TIGR04552 family protein</fullName>
    </recommendedName>
</protein>
<gene>
    <name evidence="1" type="ORF">AKJ08_1647</name>
</gene>
<dbReference type="EMBL" id="CP012332">
    <property type="protein sequence ID" value="AKU91260.1"/>
    <property type="molecule type" value="Genomic_DNA"/>
</dbReference>
<reference evidence="1 2" key="1">
    <citation type="submission" date="2015-08" db="EMBL/GenBank/DDBJ databases">
        <authorList>
            <person name="Babu N.S."/>
            <person name="Beckwith C.J."/>
            <person name="Beseler K.G."/>
            <person name="Brison A."/>
            <person name="Carone J.V."/>
            <person name="Caskin T.P."/>
            <person name="Diamond M."/>
            <person name="Durham M.E."/>
            <person name="Foxe J.M."/>
            <person name="Go M."/>
            <person name="Henderson B.A."/>
            <person name="Jones I.B."/>
            <person name="McGettigan J.A."/>
            <person name="Micheletti S.J."/>
            <person name="Nasrallah M.E."/>
            <person name="Ortiz D."/>
            <person name="Piller C.R."/>
            <person name="Privatt S.R."/>
            <person name="Schneider S.L."/>
            <person name="Sharp S."/>
            <person name="Smith T.C."/>
            <person name="Stanton J.D."/>
            <person name="Ullery H.E."/>
            <person name="Wilson R.J."/>
            <person name="Serrano M.G."/>
            <person name="Buck G."/>
            <person name="Lee V."/>
            <person name="Wang Y."/>
            <person name="Carvalho R."/>
            <person name="Voegtly L."/>
            <person name="Shi R."/>
            <person name="Duckworth R."/>
            <person name="Johnson A."/>
            <person name="Loviza R."/>
            <person name="Walstead R."/>
            <person name="Shah Z."/>
            <person name="Kiflezghi M."/>
            <person name="Wade K."/>
            <person name="Ball S.L."/>
            <person name="Bradley K.W."/>
            <person name="Asai D.J."/>
            <person name="Bowman C.A."/>
            <person name="Russell D.A."/>
            <person name="Pope W.H."/>
            <person name="Jacobs-Sera D."/>
            <person name="Hendrix R.W."/>
            <person name="Hatfull G.F."/>
        </authorList>
    </citation>
    <scope>NUCLEOTIDE SEQUENCE [LARGE SCALE GENOMIC DNA]</scope>
    <source>
        <strain evidence="1 2">DSM 27710</strain>
    </source>
</reference>
<keyword evidence="2" id="KW-1185">Reference proteome</keyword>